<keyword evidence="6" id="KW-0326">Glycosidase</keyword>
<dbReference type="KEGG" id="paun:MJA45_07070"/>
<gene>
    <name evidence="8" type="ORF">MJA45_07070</name>
</gene>
<dbReference type="SUPFAM" id="SSF51445">
    <property type="entry name" value="(Trans)glycosidases"/>
    <property type="match status" value="1"/>
</dbReference>
<dbReference type="RefSeq" id="WP_315606566.1">
    <property type="nucleotide sequence ID" value="NZ_CP130318.1"/>
</dbReference>
<dbReference type="GO" id="GO:0016139">
    <property type="term" value="P:glycoside catabolic process"/>
    <property type="evidence" value="ECO:0007669"/>
    <property type="project" value="TreeGrafter"/>
</dbReference>
<dbReference type="InterPro" id="IPR013780">
    <property type="entry name" value="Glyco_hydro_b"/>
</dbReference>
<dbReference type="PANTHER" id="PTHR10030">
    <property type="entry name" value="ALPHA-L-FUCOSIDASE"/>
    <property type="match status" value="1"/>
</dbReference>
<dbReference type="Gene3D" id="2.60.40.1180">
    <property type="entry name" value="Golgi alpha-mannosidase II"/>
    <property type="match status" value="1"/>
</dbReference>
<organism evidence="8 9">
    <name type="scientific">Paenibacillus aurantius</name>
    <dbReference type="NCBI Taxonomy" id="2918900"/>
    <lineage>
        <taxon>Bacteria</taxon>
        <taxon>Bacillati</taxon>
        <taxon>Bacillota</taxon>
        <taxon>Bacilli</taxon>
        <taxon>Bacillales</taxon>
        <taxon>Paenibacillaceae</taxon>
        <taxon>Paenibacillus</taxon>
    </lineage>
</organism>
<keyword evidence="9" id="KW-1185">Reference proteome</keyword>
<dbReference type="SMART" id="SM00812">
    <property type="entry name" value="Alpha_L_fucos"/>
    <property type="match status" value="1"/>
</dbReference>
<dbReference type="GO" id="GO:0004560">
    <property type="term" value="F:alpha-L-fucosidase activity"/>
    <property type="evidence" value="ECO:0007669"/>
    <property type="project" value="InterPro"/>
</dbReference>
<evidence type="ECO:0000256" key="3">
    <source>
        <dbReference type="ARBA" id="ARBA00012662"/>
    </source>
</evidence>
<evidence type="ECO:0000259" key="7">
    <source>
        <dbReference type="Pfam" id="PF01120"/>
    </source>
</evidence>
<dbReference type="GO" id="GO:0006004">
    <property type="term" value="P:fucose metabolic process"/>
    <property type="evidence" value="ECO:0007669"/>
    <property type="project" value="InterPro"/>
</dbReference>
<accession>A0AA96LF84</accession>
<sequence>MAEREDLMDNAEELTEFRPEAADAEGHDGRIAWWREARVGLFVHWGLYSLPGGIWRGEEVKASYAEHLMLRAKIPATEYETIADDFRAEHFDAKLWARTARMAGLKYLIITAKHHDGFAMYDSDVSDYNIVKRTPFGRDPLEELAEACREEGVKLCVYYSHSMDWHHPDSQGNTWDYPGNIGAYDDVSSWVENEDKRTRYESYLHTFALPQVKELLEKYGPIGLMWFDCGHKLTEEQGAAFVRQVREVQPDCLVNRRVWKEPFGDYGNSSDNQPHVRVPRKDWESIATLNDSWGYKANDRNWKTAEAVLRQMIDVLSLNGNFVINVGPTGDGAFDPKSVELLDEMGAWMKRNGEAVYGTEKSPIGKPPWGRCTVKGGTLYGHLFDPPASGRLVVPGLRNPVQRAYLLADPDRLPLPVSRLGGEDLLIELPAMDDSVTIPVVALEFEGELDANPVPLLVETDYPSVFGAFDADLAGPCVRYDTGKKDRDNLIGWQSPQDEASWSFRVNGPGRFGVTVTYGAEAAGGTLLLAVAPKPAHSDVPPLKLAAAIEGTGGGLAFRSVGMGHVDIPEAGEYTLTLRADGLPADSGLCVKAIQWERS</sequence>
<dbReference type="Pfam" id="PF01120">
    <property type="entry name" value="Alpha_L_fucos"/>
    <property type="match status" value="1"/>
</dbReference>
<evidence type="ECO:0000313" key="8">
    <source>
        <dbReference type="EMBL" id="WNQ12787.1"/>
    </source>
</evidence>
<dbReference type="Proteomes" id="UP001305702">
    <property type="component" value="Chromosome"/>
</dbReference>
<dbReference type="GO" id="GO:0005764">
    <property type="term" value="C:lysosome"/>
    <property type="evidence" value="ECO:0007669"/>
    <property type="project" value="TreeGrafter"/>
</dbReference>
<evidence type="ECO:0000256" key="6">
    <source>
        <dbReference type="ARBA" id="ARBA00023295"/>
    </source>
</evidence>
<keyword evidence="5" id="KW-0378">Hydrolase</keyword>
<keyword evidence="4" id="KW-0732">Signal</keyword>
<dbReference type="EMBL" id="CP130318">
    <property type="protein sequence ID" value="WNQ12787.1"/>
    <property type="molecule type" value="Genomic_DNA"/>
</dbReference>
<reference evidence="8 9" key="1">
    <citation type="submission" date="2022-02" db="EMBL/GenBank/DDBJ databases">
        <title>Paenibacillus sp. MBLB1776 Whole Genome Shotgun Sequencing.</title>
        <authorList>
            <person name="Hwang C.Y."/>
            <person name="Cho E.-S."/>
            <person name="Seo M.-J."/>
        </authorList>
    </citation>
    <scope>NUCLEOTIDE SEQUENCE [LARGE SCALE GENOMIC DNA]</scope>
    <source>
        <strain evidence="8 9">MBLB1776</strain>
    </source>
</reference>
<comment type="similarity">
    <text evidence="2">Belongs to the glycosyl hydrolase 29 family.</text>
</comment>
<feature type="domain" description="Glycoside hydrolase family 29 N-terminal" evidence="7">
    <location>
        <begin position="30"/>
        <end position="354"/>
    </location>
</feature>
<dbReference type="PANTHER" id="PTHR10030:SF37">
    <property type="entry name" value="ALPHA-L-FUCOSIDASE-RELATED"/>
    <property type="match status" value="1"/>
</dbReference>
<proteinExistence type="inferred from homology"/>
<comment type="function">
    <text evidence="1">Alpha-L-fucosidase is responsible for hydrolyzing the alpha-1,6-linked fucose joined to the reducing-end N-acetylglucosamine of the carbohydrate moieties of glycoproteins.</text>
</comment>
<dbReference type="InterPro" id="IPR016286">
    <property type="entry name" value="FUC_metazoa-typ"/>
</dbReference>
<dbReference type="InterPro" id="IPR017853">
    <property type="entry name" value="GH"/>
</dbReference>
<evidence type="ECO:0000313" key="9">
    <source>
        <dbReference type="Proteomes" id="UP001305702"/>
    </source>
</evidence>
<evidence type="ECO:0000256" key="5">
    <source>
        <dbReference type="ARBA" id="ARBA00022801"/>
    </source>
</evidence>
<dbReference type="EC" id="3.2.1.51" evidence="3"/>
<dbReference type="AlphaFoldDB" id="A0AA96LF84"/>
<dbReference type="Gene3D" id="3.20.20.80">
    <property type="entry name" value="Glycosidases"/>
    <property type="match status" value="1"/>
</dbReference>
<evidence type="ECO:0000256" key="2">
    <source>
        <dbReference type="ARBA" id="ARBA00007951"/>
    </source>
</evidence>
<dbReference type="InterPro" id="IPR000933">
    <property type="entry name" value="Glyco_hydro_29"/>
</dbReference>
<evidence type="ECO:0000256" key="1">
    <source>
        <dbReference type="ARBA" id="ARBA00004071"/>
    </source>
</evidence>
<dbReference type="PRINTS" id="PR00741">
    <property type="entry name" value="GLHYDRLASE29"/>
</dbReference>
<name>A0AA96LF84_9BACL</name>
<evidence type="ECO:0000256" key="4">
    <source>
        <dbReference type="ARBA" id="ARBA00022729"/>
    </source>
</evidence>
<protein>
    <recommendedName>
        <fullName evidence="3">alpha-L-fucosidase</fullName>
        <ecNumber evidence="3">3.2.1.51</ecNumber>
    </recommendedName>
</protein>
<dbReference type="InterPro" id="IPR057739">
    <property type="entry name" value="Glyco_hydro_29_N"/>
</dbReference>